<feature type="chain" id="PRO_5018211458" description="Ecp2 effector protein domain-containing protein" evidence="1">
    <location>
        <begin position="26"/>
        <end position="163"/>
    </location>
</feature>
<organism evidence="2 3">
    <name type="scientific">Morchella conica CCBAS932</name>
    <dbReference type="NCBI Taxonomy" id="1392247"/>
    <lineage>
        <taxon>Eukaryota</taxon>
        <taxon>Fungi</taxon>
        <taxon>Dikarya</taxon>
        <taxon>Ascomycota</taxon>
        <taxon>Pezizomycotina</taxon>
        <taxon>Pezizomycetes</taxon>
        <taxon>Pezizales</taxon>
        <taxon>Morchellaceae</taxon>
        <taxon>Morchella</taxon>
    </lineage>
</organism>
<keyword evidence="1" id="KW-0732">Signal</keyword>
<dbReference type="Proteomes" id="UP000277580">
    <property type="component" value="Unassembled WGS sequence"/>
</dbReference>
<dbReference type="EMBL" id="ML119154">
    <property type="protein sequence ID" value="RPB09161.1"/>
    <property type="molecule type" value="Genomic_DNA"/>
</dbReference>
<dbReference type="AlphaFoldDB" id="A0A3N4KLE7"/>
<reference evidence="2 3" key="1">
    <citation type="journal article" date="2018" name="Nat. Ecol. Evol.">
        <title>Pezizomycetes genomes reveal the molecular basis of ectomycorrhizal truffle lifestyle.</title>
        <authorList>
            <person name="Murat C."/>
            <person name="Payen T."/>
            <person name="Noel B."/>
            <person name="Kuo A."/>
            <person name="Morin E."/>
            <person name="Chen J."/>
            <person name="Kohler A."/>
            <person name="Krizsan K."/>
            <person name="Balestrini R."/>
            <person name="Da Silva C."/>
            <person name="Montanini B."/>
            <person name="Hainaut M."/>
            <person name="Levati E."/>
            <person name="Barry K.W."/>
            <person name="Belfiori B."/>
            <person name="Cichocki N."/>
            <person name="Clum A."/>
            <person name="Dockter R.B."/>
            <person name="Fauchery L."/>
            <person name="Guy J."/>
            <person name="Iotti M."/>
            <person name="Le Tacon F."/>
            <person name="Lindquist E.A."/>
            <person name="Lipzen A."/>
            <person name="Malagnac F."/>
            <person name="Mello A."/>
            <person name="Molinier V."/>
            <person name="Miyauchi S."/>
            <person name="Poulain J."/>
            <person name="Riccioni C."/>
            <person name="Rubini A."/>
            <person name="Sitrit Y."/>
            <person name="Splivallo R."/>
            <person name="Traeger S."/>
            <person name="Wang M."/>
            <person name="Zifcakova L."/>
            <person name="Wipf D."/>
            <person name="Zambonelli A."/>
            <person name="Paolocci F."/>
            <person name="Nowrousian M."/>
            <person name="Ottonello S."/>
            <person name="Baldrian P."/>
            <person name="Spatafora J.W."/>
            <person name="Henrissat B."/>
            <person name="Nagy L.G."/>
            <person name="Aury J.M."/>
            <person name="Wincker P."/>
            <person name="Grigoriev I.V."/>
            <person name="Bonfante P."/>
            <person name="Martin F.M."/>
        </authorList>
    </citation>
    <scope>NUCLEOTIDE SEQUENCE [LARGE SCALE GENOMIC DNA]</scope>
    <source>
        <strain evidence="2 3">CCBAS932</strain>
    </source>
</reference>
<evidence type="ECO:0000313" key="3">
    <source>
        <dbReference type="Proteomes" id="UP000277580"/>
    </source>
</evidence>
<protein>
    <recommendedName>
        <fullName evidence="4">Ecp2 effector protein domain-containing protein</fullName>
    </recommendedName>
</protein>
<evidence type="ECO:0000256" key="1">
    <source>
        <dbReference type="SAM" id="SignalP"/>
    </source>
</evidence>
<dbReference type="OrthoDB" id="10279811at2759"/>
<gene>
    <name evidence="2" type="ORF">P167DRAFT_577468</name>
</gene>
<dbReference type="InParanoid" id="A0A3N4KLE7"/>
<evidence type="ECO:0008006" key="4">
    <source>
        <dbReference type="Google" id="ProtNLM"/>
    </source>
</evidence>
<sequence>MHNLYFLVLPILIITLFFHIPPANAFPHVQGNSKRNALTCGLTAADIAFKSAAEIPNVQTTLSTWAESARADPSLLPYVLANHKPNGCIKPFITYGTVTLGMCVGDHGGGHAGIVWEVDEIVDAVNRMIEACQMAGQVRVKGMAEIGGTRGGVWIGYRDVGRG</sequence>
<proteinExistence type="predicted"/>
<feature type="signal peptide" evidence="1">
    <location>
        <begin position="1"/>
        <end position="25"/>
    </location>
</feature>
<evidence type="ECO:0000313" key="2">
    <source>
        <dbReference type="EMBL" id="RPB09161.1"/>
    </source>
</evidence>
<name>A0A3N4KLE7_9PEZI</name>
<accession>A0A3N4KLE7</accession>
<keyword evidence="3" id="KW-1185">Reference proteome</keyword>